<keyword evidence="3" id="KW-1185">Reference proteome</keyword>
<dbReference type="AlphaFoldDB" id="A0A183BB19"/>
<proteinExistence type="predicted"/>
<feature type="compositionally biased region" description="Basic and acidic residues" evidence="1">
    <location>
        <begin position="1"/>
        <end position="10"/>
    </location>
</feature>
<name>A0A183BB19_9TREM</name>
<reference evidence="2 3" key="2">
    <citation type="submission" date="2018-11" db="EMBL/GenBank/DDBJ databases">
        <authorList>
            <consortium name="Pathogen Informatics"/>
        </authorList>
    </citation>
    <scope>NUCLEOTIDE SEQUENCE [LARGE SCALE GENOMIC DNA]</scope>
    <source>
        <strain evidence="2 3">Egypt</strain>
    </source>
</reference>
<gene>
    <name evidence="2" type="ORF">ECPE_LOCUS16404</name>
</gene>
<evidence type="ECO:0000313" key="4">
    <source>
        <dbReference type="WBParaSite" id="ECPE_0001644701-mRNA-1"/>
    </source>
</evidence>
<sequence length="99" mass="10691">MTRNQQERFTDSGPLDISHSVDMNPDPPSSILSIEENNVDATLLSCAAAEALGIEGPVTRIRATSLAGTTCKITSEVNFAVQSLDDDHQLQVEKAYTLE</sequence>
<evidence type="ECO:0000313" key="3">
    <source>
        <dbReference type="Proteomes" id="UP000272942"/>
    </source>
</evidence>
<feature type="region of interest" description="Disordered" evidence="1">
    <location>
        <begin position="1"/>
        <end position="27"/>
    </location>
</feature>
<dbReference type="Proteomes" id="UP000272942">
    <property type="component" value="Unassembled WGS sequence"/>
</dbReference>
<evidence type="ECO:0000313" key="2">
    <source>
        <dbReference type="EMBL" id="VDP93676.1"/>
    </source>
</evidence>
<evidence type="ECO:0000256" key="1">
    <source>
        <dbReference type="SAM" id="MobiDB-lite"/>
    </source>
</evidence>
<organism evidence="4">
    <name type="scientific">Echinostoma caproni</name>
    <dbReference type="NCBI Taxonomy" id="27848"/>
    <lineage>
        <taxon>Eukaryota</taxon>
        <taxon>Metazoa</taxon>
        <taxon>Spiralia</taxon>
        <taxon>Lophotrochozoa</taxon>
        <taxon>Platyhelminthes</taxon>
        <taxon>Trematoda</taxon>
        <taxon>Digenea</taxon>
        <taxon>Plagiorchiida</taxon>
        <taxon>Echinostomata</taxon>
        <taxon>Echinostomatoidea</taxon>
        <taxon>Echinostomatidae</taxon>
        <taxon>Echinostoma</taxon>
    </lineage>
</organism>
<reference evidence="4" key="1">
    <citation type="submission" date="2016-06" db="UniProtKB">
        <authorList>
            <consortium name="WormBaseParasite"/>
        </authorList>
    </citation>
    <scope>IDENTIFICATION</scope>
</reference>
<dbReference type="WBParaSite" id="ECPE_0001644701-mRNA-1">
    <property type="protein sequence ID" value="ECPE_0001644701-mRNA-1"/>
    <property type="gene ID" value="ECPE_0001644701"/>
</dbReference>
<accession>A0A183BB19</accession>
<dbReference type="EMBL" id="UZAN01064175">
    <property type="protein sequence ID" value="VDP93676.1"/>
    <property type="molecule type" value="Genomic_DNA"/>
</dbReference>
<protein>
    <submittedName>
        <fullName evidence="2 4">Uncharacterized protein</fullName>
    </submittedName>
</protein>